<dbReference type="AlphaFoldDB" id="A0A329TPZ3"/>
<name>A0A329TPZ3_9FIRM</name>
<evidence type="ECO:0000313" key="2">
    <source>
        <dbReference type="Proteomes" id="UP000251144"/>
    </source>
</evidence>
<evidence type="ECO:0000313" key="1">
    <source>
        <dbReference type="EMBL" id="RAW51811.1"/>
    </source>
</evidence>
<sequence>MFRKVMQMIQDYAEKKLLDEVFATYLDVQDAAAEMAQVLPCPRCGKLTMKMRLHSNALSRRVPGIMICDQCGTEEALDAMAGKPKDAHEWALVKTYMKGANLK</sequence>
<accession>A0A329TPZ3</accession>
<organism evidence="1 2">
    <name type="scientific">Faecalibacterium prausnitzii</name>
    <dbReference type="NCBI Taxonomy" id="853"/>
    <lineage>
        <taxon>Bacteria</taxon>
        <taxon>Bacillati</taxon>
        <taxon>Bacillota</taxon>
        <taxon>Clostridia</taxon>
        <taxon>Eubacteriales</taxon>
        <taxon>Oscillospiraceae</taxon>
        <taxon>Faecalibacterium</taxon>
    </lineage>
</organism>
<dbReference type="Proteomes" id="UP000251144">
    <property type="component" value="Unassembled WGS sequence"/>
</dbReference>
<proteinExistence type="predicted"/>
<gene>
    <name evidence="1" type="ORF">C4N26_13120</name>
</gene>
<dbReference type="EMBL" id="PRLB01000016">
    <property type="protein sequence ID" value="RAW51811.1"/>
    <property type="molecule type" value="Genomic_DNA"/>
</dbReference>
<reference evidence="1 2" key="1">
    <citation type="submission" date="2018-02" db="EMBL/GenBank/DDBJ databases">
        <title>Complete genome sequencing of Faecalibacterium prausnitzii strains isolated from the human gut.</title>
        <authorList>
            <person name="Fitzgerald B.C."/>
            <person name="Shkoporov A.N."/>
            <person name="Ross P.R."/>
            <person name="Hill C."/>
        </authorList>
    </citation>
    <scope>NUCLEOTIDE SEQUENCE [LARGE SCALE GENOMIC DNA]</scope>
    <source>
        <strain evidence="1 2">APC942/32-1</strain>
    </source>
</reference>
<comment type="caution">
    <text evidence="1">The sequence shown here is derived from an EMBL/GenBank/DDBJ whole genome shotgun (WGS) entry which is preliminary data.</text>
</comment>
<protein>
    <submittedName>
        <fullName evidence="1">Uncharacterized protein</fullName>
    </submittedName>
</protein>